<evidence type="ECO:0000256" key="3">
    <source>
        <dbReference type="ARBA" id="ARBA00023125"/>
    </source>
</evidence>
<dbReference type="Gene3D" id="3.90.220.20">
    <property type="entry name" value="DNA methylase specificity domains"/>
    <property type="match status" value="2"/>
</dbReference>
<evidence type="ECO:0000313" key="7">
    <source>
        <dbReference type="Proteomes" id="UP000708805"/>
    </source>
</evidence>
<keyword evidence="3" id="KW-0238">DNA-binding</keyword>
<keyword evidence="2" id="KW-0680">Restriction system</keyword>
<proteinExistence type="inferred from homology"/>
<dbReference type="Proteomes" id="UP000708805">
    <property type="component" value="Unassembled WGS sequence"/>
</dbReference>
<feature type="domain" description="Type I restriction modification DNA specificity" evidence="4">
    <location>
        <begin position="8"/>
        <end position="164"/>
    </location>
</feature>
<organism evidence="6 7">
    <name type="scientific">Neisseria elongata subsp. nitroreducens</name>
    <dbReference type="NCBI Taxonomy" id="90367"/>
    <lineage>
        <taxon>Bacteria</taxon>
        <taxon>Pseudomonadati</taxon>
        <taxon>Pseudomonadota</taxon>
        <taxon>Betaproteobacteria</taxon>
        <taxon>Neisseriales</taxon>
        <taxon>Neisseriaceae</taxon>
        <taxon>Neisseria</taxon>
    </lineage>
</organism>
<dbReference type="SUPFAM" id="SSF116734">
    <property type="entry name" value="DNA methylase specificity domain"/>
    <property type="match status" value="1"/>
</dbReference>
<evidence type="ECO:0000256" key="2">
    <source>
        <dbReference type="ARBA" id="ARBA00022747"/>
    </source>
</evidence>
<protein>
    <submittedName>
        <fullName evidence="6">Restriction endonuclease subunit S</fullName>
        <ecNumber evidence="6">3.1.21.-</ecNumber>
    </submittedName>
</protein>
<dbReference type="EC" id="3.1.21.-" evidence="6"/>
<reference evidence="6" key="1">
    <citation type="submission" date="2021-04" db="EMBL/GenBank/DDBJ databases">
        <title>Genomic characterization of endocarditis-associated Neisseria elongata subsp. nitroreducens.</title>
        <authorList>
            <person name="Schorner M."/>
            <person name="Passarelli-Araujo H."/>
            <person name="Scheffer M."/>
            <person name="Barazzetti F."/>
            <person name="Martins J."/>
            <person name="Machado H."/>
            <person name="Palmeiro J."/>
            <person name="Bazzo M."/>
        </authorList>
    </citation>
    <scope>NUCLEOTIDE SEQUENCE</scope>
    <source>
        <strain evidence="6">Nel_M001</strain>
    </source>
</reference>
<keyword evidence="6" id="KW-0540">Nuclease</keyword>
<dbReference type="EMBL" id="JAGJWT010000001">
    <property type="protein sequence ID" value="MBS9339343.1"/>
    <property type="molecule type" value="Genomic_DNA"/>
</dbReference>
<keyword evidence="6" id="KW-0255">Endonuclease</keyword>
<gene>
    <name evidence="5" type="ORF">J8641_00515</name>
    <name evidence="6" type="ORF">J8641_02470</name>
</gene>
<dbReference type="InterPro" id="IPR044946">
    <property type="entry name" value="Restrct_endonuc_typeI_TRD_sf"/>
</dbReference>
<dbReference type="GO" id="GO:0003677">
    <property type="term" value="F:DNA binding"/>
    <property type="evidence" value="ECO:0007669"/>
    <property type="project" value="UniProtKB-KW"/>
</dbReference>
<dbReference type="GO" id="GO:0009307">
    <property type="term" value="P:DNA restriction-modification system"/>
    <property type="evidence" value="ECO:0007669"/>
    <property type="project" value="UniProtKB-KW"/>
</dbReference>
<evidence type="ECO:0000259" key="4">
    <source>
        <dbReference type="Pfam" id="PF01420"/>
    </source>
</evidence>
<accession>A0A9X0ZR84</accession>
<comment type="similarity">
    <text evidence="1">Belongs to the type-I restriction system S methylase family.</text>
</comment>
<comment type="caution">
    <text evidence="6">The sequence shown here is derived from an EMBL/GenBank/DDBJ whole genome shotgun (WGS) entry which is preliminary data.</text>
</comment>
<sequence length="369" mass="41705">MTEMLEAVEWGEFAFEEIFTHIRQGRRLKKDDQISGSIPFVMAGTTNTGVVGYISNPVAMFPKNSITMDIFGNTFYRSYKFGAGDDTGVYWNEKQKFSRSVMLFFSVAMQKAVVGRFSYGEKLRSSQSLKIKMELPIKNGQIDLDFMEKFVAELEARRSAELEARRSAELEAYLSTAGLKDYALNAEEEQALAEFPQVHWAKFNLQKLFGKATRGKRLKSADRVSGCLPFVTAGEADTGISAFIGNQVERFQANTITIDMFGSAKYRNYEYGADDHVAVVHTEEWDKMEVLFATAAIHKAAYTGEFNYGRNFYAKDADTLNIWLPEKDGKPDYTYMQTLLSAVQKRVIKSVVQYADQKIAATAAVRQQR</sequence>
<name>A0A9X0ZR84_NEIEL</name>
<evidence type="ECO:0000313" key="6">
    <source>
        <dbReference type="EMBL" id="MBS9339703.1"/>
    </source>
</evidence>
<dbReference type="GO" id="GO:0004519">
    <property type="term" value="F:endonuclease activity"/>
    <property type="evidence" value="ECO:0007669"/>
    <property type="project" value="UniProtKB-KW"/>
</dbReference>
<dbReference type="InterPro" id="IPR000055">
    <property type="entry name" value="Restrct_endonuc_typeI_TRD"/>
</dbReference>
<dbReference type="EMBL" id="JAGJWT010000001">
    <property type="protein sequence ID" value="MBS9339703.1"/>
    <property type="molecule type" value="Genomic_DNA"/>
</dbReference>
<dbReference type="AlphaFoldDB" id="A0A9X0ZR84"/>
<keyword evidence="6" id="KW-0378">Hydrolase</keyword>
<dbReference type="GO" id="GO:0016787">
    <property type="term" value="F:hydrolase activity"/>
    <property type="evidence" value="ECO:0007669"/>
    <property type="project" value="UniProtKB-KW"/>
</dbReference>
<evidence type="ECO:0000313" key="5">
    <source>
        <dbReference type="EMBL" id="MBS9339343.1"/>
    </source>
</evidence>
<dbReference type="Pfam" id="PF01420">
    <property type="entry name" value="Methylase_S"/>
    <property type="match status" value="1"/>
</dbReference>
<evidence type="ECO:0000256" key="1">
    <source>
        <dbReference type="ARBA" id="ARBA00010923"/>
    </source>
</evidence>